<dbReference type="GO" id="GO:0043041">
    <property type="term" value="P:amino acid activation for nonribosomal peptide biosynthetic process"/>
    <property type="evidence" value="ECO:0007669"/>
    <property type="project" value="TreeGrafter"/>
</dbReference>
<dbReference type="VEuPathDB" id="FungiDB:MFRU_039g00370"/>
<dbReference type="PANTHER" id="PTHR45527:SF1">
    <property type="entry name" value="FATTY ACID SYNTHASE"/>
    <property type="match status" value="1"/>
</dbReference>
<dbReference type="Gene3D" id="2.30.38.10">
    <property type="entry name" value="Luciferase, Domain 3"/>
    <property type="match status" value="1"/>
</dbReference>
<protein>
    <submittedName>
        <fullName evidence="1">Uncharacterized protein</fullName>
    </submittedName>
</protein>
<dbReference type="GO" id="GO:0031177">
    <property type="term" value="F:phosphopantetheine binding"/>
    <property type="evidence" value="ECO:0007669"/>
    <property type="project" value="TreeGrafter"/>
</dbReference>
<organism evidence="1 2">
    <name type="scientific">Monilinia fructicola</name>
    <name type="common">Brown rot fungus</name>
    <name type="synonym">Ciboria fructicola</name>
    <dbReference type="NCBI Taxonomy" id="38448"/>
    <lineage>
        <taxon>Eukaryota</taxon>
        <taxon>Fungi</taxon>
        <taxon>Dikarya</taxon>
        <taxon>Ascomycota</taxon>
        <taxon>Pezizomycotina</taxon>
        <taxon>Leotiomycetes</taxon>
        <taxon>Helotiales</taxon>
        <taxon>Sclerotiniaceae</taxon>
        <taxon>Monilinia</taxon>
    </lineage>
</organism>
<evidence type="ECO:0000313" key="2">
    <source>
        <dbReference type="Proteomes" id="UP000322873"/>
    </source>
</evidence>
<sequence length="125" mass="13465">MSSKQLKIYITGDDGSLLPVSMPAEVCITGITVNNGYLDERINKGTLVRNPFATPQDVEQGFTTMYKTGDRGLVHSDGSIAFLGRTHRGSTVIKLRGLRIDLNEVAGAILEASPDDFPDAAVTVR</sequence>
<name>A0A5M9J9I9_MONFR</name>
<keyword evidence="2" id="KW-1185">Reference proteome</keyword>
<dbReference type="AlphaFoldDB" id="A0A5M9J9I9"/>
<reference evidence="1 2" key="1">
    <citation type="submission" date="2019-06" db="EMBL/GenBank/DDBJ databases">
        <title>Genome Sequence of the Brown Rot Fungal Pathogen Monilinia fructicola.</title>
        <authorList>
            <person name="De Miccolis Angelini R.M."/>
            <person name="Landi L."/>
            <person name="Abate D."/>
            <person name="Pollastro S."/>
            <person name="Romanazzi G."/>
            <person name="Faretra F."/>
        </authorList>
    </citation>
    <scope>NUCLEOTIDE SEQUENCE [LARGE SCALE GENOMIC DNA]</scope>
    <source>
        <strain evidence="1 2">Mfrc123</strain>
    </source>
</reference>
<dbReference type="EMBL" id="VICG01000012">
    <property type="protein sequence ID" value="KAA8566094.1"/>
    <property type="molecule type" value="Genomic_DNA"/>
</dbReference>
<gene>
    <name evidence="1" type="ORF">EYC84_008698</name>
</gene>
<comment type="caution">
    <text evidence="1">The sequence shown here is derived from an EMBL/GenBank/DDBJ whole genome shotgun (WGS) entry which is preliminary data.</text>
</comment>
<dbReference type="PANTHER" id="PTHR45527">
    <property type="entry name" value="NONRIBOSOMAL PEPTIDE SYNTHETASE"/>
    <property type="match status" value="1"/>
</dbReference>
<accession>A0A5M9J9I9</accession>
<evidence type="ECO:0000313" key="1">
    <source>
        <dbReference type="EMBL" id="KAA8566094.1"/>
    </source>
</evidence>
<dbReference type="Proteomes" id="UP000322873">
    <property type="component" value="Unassembled WGS sequence"/>
</dbReference>
<proteinExistence type="predicted"/>
<dbReference type="SUPFAM" id="SSF56801">
    <property type="entry name" value="Acetyl-CoA synthetase-like"/>
    <property type="match status" value="1"/>
</dbReference>
<dbReference type="GO" id="GO:0005737">
    <property type="term" value="C:cytoplasm"/>
    <property type="evidence" value="ECO:0007669"/>
    <property type="project" value="TreeGrafter"/>
</dbReference>
<dbReference type="GO" id="GO:0044550">
    <property type="term" value="P:secondary metabolite biosynthetic process"/>
    <property type="evidence" value="ECO:0007669"/>
    <property type="project" value="TreeGrafter"/>
</dbReference>